<accession>A0AAN7PBI8</accession>
<evidence type="ECO:0000256" key="4">
    <source>
        <dbReference type="PIRSR" id="PIRSR000089-1"/>
    </source>
</evidence>
<keyword evidence="3" id="KW-0285">Flavoprotein</keyword>
<proteinExistence type="inferred from homology"/>
<dbReference type="Gene3D" id="3.40.50.1220">
    <property type="entry name" value="TPP-binding domain"/>
    <property type="match status" value="1"/>
</dbReference>
<dbReference type="GO" id="GO:0005759">
    <property type="term" value="C:mitochondrial matrix"/>
    <property type="evidence" value="ECO:0007669"/>
    <property type="project" value="UniProtKB-SubCell"/>
</dbReference>
<dbReference type="InterPro" id="IPR029035">
    <property type="entry name" value="DHS-like_NAD/FAD-binding_dom"/>
</dbReference>
<protein>
    <recommendedName>
        <fullName evidence="3">Electron transfer flavoprotein subunit alpha</fullName>
        <shortName evidence="3">Alpha-ETF</shortName>
    </recommendedName>
</protein>
<dbReference type="Pfam" id="PF01012">
    <property type="entry name" value="ETF"/>
    <property type="match status" value="1"/>
</dbReference>
<evidence type="ECO:0000313" key="7">
    <source>
        <dbReference type="Proteomes" id="UP001353858"/>
    </source>
</evidence>
<evidence type="ECO:0000256" key="1">
    <source>
        <dbReference type="ARBA" id="ARBA00004305"/>
    </source>
</evidence>
<dbReference type="SUPFAM" id="SSF52467">
    <property type="entry name" value="DHS-like NAD/FAD-binding domain"/>
    <property type="match status" value="1"/>
</dbReference>
<evidence type="ECO:0000256" key="3">
    <source>
        <dbReference type="PIRNR" id="PIRNR000089"/>
    </source>
</evidence>
<dbReference type="GO" id="GO:0033539">
    <property type="term" value="P:fatty acid beta-oxidation using acyl-CoA dehydrogenase"/>
    <property type="evidence" value="ECO:0007669"/>
    <property type="project" value="TreeGrafter"/>
</dbReference>
<keyword evidence="3" id="KW-0813">Transport</keyword>
<dbReference type="SMART" id="SM00893">
    <property type="entry name" value="ETF"/>
    <property type="match status" value="1"/>
</dbReference>
<dbReference type="SUPFAM" id="SSF52402">
    <property type="entry name" value="Adenine nucleotide alpha hydrolases-like"/>
    <property type="match status" value="1"/>
</dbReference>
<reference evidence="7" key="1">
    <citation type="submission" date="2023-01" db="EMBL/GenBank/DDBJ databases">
        <title>Key to firefly adult light organ development and bioluminescence: homeobox transcription factors regulate luciferase expression and transportation to peroxisome.</title>
        <authorList>
            <person name="Fu X."/>
        </authorList>
    </citation>
    <scope>NUCLEOTIDE SEQUENCE [LARGE SCALE GENOMIC DNA]</scope>
</reference>
<sequence length="359" mass="38624">MVTVMMMVPTLSSFFLDTSEYLPSNNLLDYRKNSSTSLDSKRLGAGKELSVIAEHNIKHITPTTQVILAAARKISDNIIVLIPGTTNSTVAKYLSTRKGVSKVLTAENVDNDGFPEENFTSTILATHKIHNFSHIIGVSSQLGKSVLPRVAAKLDVPAVTNIVNVKTPDTFVRSIYAGKAFMTIKVMDPVKVIIVKEGCCSSNCRGNQAPIESAPIEEGLYSVKSQKMRLNKSKLPLLVDAKTVICGGGGLQSSENFLKLYEVANALDAAVGATKSAVDRGFAPKSLQVGQIGTTIAPDLYIGIGVSGNLEHITGIKDSRVIVAINKDCNAPLFKVADFGVVMDLFDALPTLKYLLRHF</sequence>
<dbReference type="InterPro" id="IPR033947">
    <property type="entry name" value="ETF_alpha_N"/>
</dbReference>
<evidence type="ECO:0000256" key="2">
    <source>
        <dbReference type="ARBA" id="ARBA00005817"/>
    </source>
</evidence>
<comment type="function">
    <text evidence="3">The electron transfer flavoprotein serves as a specific electron acceptor for several dehydrogenases, including five acyl-CoA dehydrogenases, glutaryl-CoA and sarcosine dehydrogenase. It transfers the electrons to the main mitochondrial respiratory chain via ETF-ubiquinone oxidoreductase (ETF dehydrogenase).</text>
</comment>
<keyword evidence="7" id="KW-1185">Reference proteome</keyword>
<feature type="domain" description="Electron transfer flavoprotein alpha/beta-subunit N-terminal" evidence="5">
    <location>
        <begin position="49"/>
        <end position="225"/>
    </location>
</feature>
<keyword evidence="3 4" id="KW-0274">FAD</keyword>
<dbReference type="Proteomes" id="UP001353858">
    <property type="component" value="Unassembled WGS sequence"/>
</dbReference>
<comment type="subunit">
    <text evidence="3">Heterodimer of an alpha and a beta subunit.</text>
</comment>
<dbReference type="GO" id="GO:0009055">
    <property type="term" value="F:electron transfer activity"/>
    <property type="evidence" value="ECO:0007669"/>
    <property type="project" value="InterPro"/>
</dbReference>
<dbReference type="Pfam" id="PF00766">
    <property type="entry name" value="ETF_alpha"/>
    <property type="match status" value="1"/>
</dbReference>
<evidence type="ECO:0000259" key="5">
    <source>
        <dbReference type="SMART" id="SM00893"/>
    </source>
</evidence>
<feature type="binding site" evidence="4">
    <location>
        <position position="326"/>
    </location>
    <ligand>
        <name>FAD</name>
        <dbReference type="ChEBI" id="CHEBI:57692"/>
    </ligand>
</feature>
<dbReference type="CDD" id="cd01715">
    <property type="entry name" value="ETF_alpha"/>
    <property type="match status" value="1"/>
</dbReference>
<evidence type="ECO:0000313" key="6">
    <source>
        <dbReference type="EMBL" id="KAK4881802.1"/>
    </source>
</evidence>
<dbReference type="PANTHER" id="PTHR43153">
    <property type="entry name" value="ELECTRON TRANSFER FLAVOPROTEIN ALPHA"/>
    <property type="match status" value="1"/>
</dbReference>
<dbReference type="PIRSF" id="PIRSF000089">
    <property type="entry name" value="Electra_flavoP_a"/>
    <property type="match status" value="1"/>
</dbReference>
<comment type="cofactor">
    <cofactor evidence="3 4">
        <name>FAD</name>
        <dbReference type="ChEBI" id="CHEBI:57692"/>
    </cofactor>
    <text evidence="3 4">Binds 1 FAD per dimer.</text>
</comment>
<comment type="subcellular location">
    <subcellularLocation>
        <location evidence="1 3">Mitochondrion matrix</location>
    </subcellularLocation>
</comment>
<dbReference type="InterPro" id="IPR014730">
    <property type="entry name" value="ETF_a/b_N"/>
</dbReference>
<dbReference type="Gene3D" id="3.40.50.620">
    <property type="entry name" value="HUPs"/>
    <property type="match status" value="1"/>
</dbReference>
<dbReference type="GO" id="GO:0050660">
    <property type="term" value="F:flavin adenine dinucleotide binding"/>
    <property type="evidence" value="ECO:0007669"/>
    <property type="project" value="InterPro"/>
</dbReference>
<keyword evidence="3" id="KW-0496">Mitochondrion</keyword>
<dbReference type="EMBL" id="JARPUR010000002">
    <property type="protein sequence ID" value="KAK4881802.1"/>
    <property type="molecule type" value="Genomic_DNA"/>
</dbReference>
<dbReference type="AlphaFoldDB" id="A0AAN7PBI8"/>
<name>A0AAN7PBI8_9COLE</name>
<gene>
    <name evidence="6" type="ORF">RN001_005121</name>
</gene>
<dbReference type="PANTHER" id="PTHR43153:SF1">
    <property type="entry name" value="ELECTRON TRANSFER FLAVOPROTEIN SUBUNIT ALPHA, MITOCHONDRIAL"/>
    <property type="match status" value="1"/>
</dbReference>
<dbReference type="InterPro" id="IPR001308">
    <property type="entry name" value="ETF_a/FixB"/>
</dbReference>
<keyword evidence="3" id="KW-0249">Electron transport</keyword>
<feature type="binding site" evidence="4">
    <location>
        <begin position="305"/>
        <end position="312"/>
    </location>
    <ligand>
        <name>FAD</name>
        <dbReference type="ChEBI" id="CHEBI:57692"/>
    </ligand>
</feature>
<organism evidence="6 7">
    <name type="scientific">Aquatica leii</name>
    <dbReference type="NCBI Taxonomy" id="1421715"/>
    <lineage>
        <taxon>Eukaryota</taxon>
        <taxon>Metazoa</taxon>
        <taxon>Ecdysozoa</taxon>
        <taxon>Arthropoda</taxon>
        <taxon>Hexapoda</taxon>
        <taxon>Insecta</taxon>
        <taxon>Pterygota</taxon>
        <taxon>Neoptera</taxon>
        <taxon>Endopterygota</taxon>
        <taxon>Coleoptera</taxon>
        <taxon>Polyphaga</taxon>
        <taxon>Elateriformia</taxon>
        <taxon>Elateroidea</taxon>
        <taxon>Lampyridae</taxon>
        <taxon>Luciolinae</taxon>
        <taxon>Aquatica</taxon>
    </lineage>
</organism>
<comment type="caution">
    <text evidence="6">The sequence shown here is derived from an EMBL/GenBank/DDBJ whole genome shotgun (WGS) entry which is preliminary data.</text>
</comment>
<dbReference type="InterPro" id="IPR014729">
    <property type="entry name" value="Rossmann-like_a/b/a_fold"/>
</dbReference>
<dbReference type="InterPro" id="IPR014731">
    <property type="entry name" value="ETF_asu_C"/>
</dbReference>
<comment type="similarity">
    <text evidence="2 3">Belongs to the ETF alpha-subunit/FixB family.</text>
</comment>